<evidence type="ECO:0000256" key="8">
    <source>
        <dbReference type="HAMAP-Rule" id="MF_00983"/>
    </source>
</evidence>
<feature type="binding site" evidence="8">
    <location>
        <position position="415"/>
    </location>
    <ligand>
        <name>Zn(2+)</name>
        <dbReference type="ChEBI" id="CHEBI:29105"/>
        <label>2</label>
    </ligand>
</feature>
<dbReference type="GO" id="GO:0006269">
    <property type="term" value="P:DNA replication, synthesis of primer"/>
    <property type="evidence" value="ECO:0007669"/>
    <property type="project" value="UniProtKB-KW"/>
</dbReference>
<comment type="function">
    <text evidence="8">Initiates the restart of stalled replication forks, which reloads the replicative helicase on sites other than the origin of replication. Recognizes and binds to abandoned replication forks and remodels them to uncover a helicase loading site. Promotes assembly of the primosome at these replication forks.</text>
</comment>
<sequence>MTPRPKRDREPAERLPVARVCVDVPLPHLDRTFDYRVPSDLDVKAWPGTRVKVRFSGQLVDGWLLDRVEDTAHEGRLSWLEKVVSAEPVLDPQVLRAAREIADRYAGGLADVLRLAVPPRQAKVEAEPAPPAPEGLVPEPPHEGWQRYPAGEAFLRALGAGRAPRAVWSALPGEQWPDRIAEAVAATLHAGRGAVVVVPDARDLERLDTALTALLGPDRHVALAAALGPTERYRRFLRARRGQVAAVVGTRSAAFAPVADLGLVVIWDDGDDLHAEPRSPYPHARQVLLTRAQQQDAAVLVGGFARTAEAQLLLATGWAKEIAANRDQLRRYAPVVQPADDNQLARDPAAASARLPSAAWLAARDALAAGAPVLVQVPRRGYVPAVSCQECRERARCAHCAGPLALGSANGVATCRWCARPAAGWACPACGGRRLRAAVTGVRRTAEELGRALPGVPVRTSGRDAVLASVPAEAALVLATPGAEPVAEGGYGAVLLLDAWALLTRADLRATEEAARRWFNAAALARPAGRGGKVVVVADSGLATVQALVRWDPAWLAERELGERRELGFPPAARMATLTGQAEAVNDLLDLAKLPDGVQVLGPLPVGEDEERMLLRTGRGGGLALAKALHDAAGVRSLRKAAHPVRIQLDPHEL</sequence>
<dbReference type="GO" id="GO:0005524">
    <property type="term" value="F:ATP binding"/>
    <property type="evidence" value="ECO:0007669"/>
    <property type="project" value="UniProtKB-UniRule"/>
</dbReference>
<keyword evidence="3 8" id="KW-0479">Metal-binding</keyword>
<keyword evidence="6 8" id="KW-0067">ATP-binding</keyword>
<evidence type="ECO:0000256" key="9">
    <source>
        <dbReference type="SAM" id="MobiDB-lite"/>
    </source>
</evidence>
<name>A0A8J3KMM0_9ACTN</name>
<reference evidence="11 12" key="1">
    <citation type="submission" date="2021-01" db="EMBL/GenBank/DDBJ databases">
        <title>Whole genome shotgun sequence of Catellatospora citrea NBRC 14495.</title>
        <authorList>
            <person name="Komaki H."/>
            <person name="Tamura T."/>
        </authorList>
    </citation>
    <scope>NUCLEOTIDE SEQUENCE [LARGE SCALE GENOMIC DNA]</scope>
    <source>
        <strain evidence="11 12">NBRC 14495</strain>
    </source>
</reference>
<dbReference type="GO" id="GO:0006270">
    <property type="term" value="P:DNA replication initiation"/>
    <property type="evidence" value="ECO:0007669"/>
    <property type="project" value="TreeGrafter"/>
</dbReference>
<accession>A0A8J3KMM0</accession>
<evidence type="ECO:0000256" key="3">
    <source>
        <dbReference type="ARBA" id="ARBA00022723"/>
    </source>
</evidence>
<evidence type="ECO:0000313" key="11">
    <source>
        <dbReference type="EMBL" id="GIF99855.1"/>
    </source>
</evidence>
<dbReference type="Gene3D" id="3.40.50.300">
    <property type="entry name" value="P-loop containing nucleotide triphosphate hydrolases"/>
    <property type="match status" value="1"/>
</dbReference>
<feature type="binding site" evidence="8">
    <location>
        <position position="391"/>
    </location>
    <ligand>
        <name>Zn(2+)</name>
        <dbReference type="ChEBI" id="CHEBI:29105"/>
        <label>1</label>
    </ligand>
</feature>
<dbReference type="GO" id="GO:1990077">
    <property type="term" value="C:primosome complex"/>
    <property type="evidence" value="ECO:0007669"/>
    <property type="project" value="UniProtKB-UniRule"/>
</dbReference>
<keyword evidence="1 8" id="KW-0639">Primosome</keyword>
<dbReference type="InterPro" id="IPR042115">
    <property type="entry name" value="PriA_3primeBD_sf"/>
</dbReference>
<keyword evidence="2 8" id="KW-0235">DNA replication</keyword>
<comment type="caution">
    <text evidence="11">The sequence shown here is derived from an EMBL/GenBank/DDBJ whole genome shotgun (WGS) entry which is preliminary data.</text>
</comment>
<dbReference type="AlphaFoldDB" id="A0A8J3KMM0"/>
<comment type="similarity">
    <text evidence="8">Belongs to the helicase family. PriA subfamily.</text>
</comment>
<comment type="cofactor">
    <cofactor evidence="8">
        <name>Zn(2+)</name>
        <dbReference type="ChEBI" id="CHEBI:29105"/>
    </cofactor>
    <text evidence="8">Binds 2 zinc ions per subunit.</text>
</comment>
<dbReference type="SUPFAM" id="SSF52540">
    <property type="entry name" value="P-loop containing nucleoside triphosphate hydrolases"/>
    <property type="match status" value="1"/>
</dbReference>
<organism evidence="11 12">
    <name type="scientific">Catellatospora citrea</name>
    <dbReference type="NCBI Taxonomy" id="53366"/>
    <lineage>
        <taxon>Bacteria</taxon>
        <taxon>Bacillati</taxon>
        <taxon>Actinomycetota</taxon>
        <taxon>Actinomycetes</taxon>
        <taxon>Micromonosporales</taxon>
        <taxon>Micromonosporaceae</taxon>
        <taxon>Catellatospora</taxon>
    </lineage>
</organism>
<feature type="binding site" evidence="8">
    <location>
        <position position="418"/>
    </location>
    <ligand>
        <name>Zn(2+)</name>
        <dbReference type="ChEBI" id="CHEBI:29105"/>
        <label>2</label>
    </ligand>
</feature>
<comment type="subunit">
    <text evidence="8">Component of the replication restart primosome.</text>
</comment>
<dbReference type="HAMAP" id="MF_00983">
    <property type="entry name" value="PriA"/>
    <property type="match status" value="1"/>
</dbReference>
<evidence type="ECO:0000256" key="2">
    <source>
        <dbReference type="ARBA" id="ARBA00022705"/>
    </source>
</evidence>
<feature type="binding site" evidence="8">
    <location>
        <position position="397"/>
    </location>
    <ligand>
        <name>Zn(2+)</name>
        <dbReference type="ChEBI" id="CHEBI:29105"/>
        <label>2</label>
    </ligand>
</feature>
<dbReference type="GO" id="GO:0003677">
    <property type="term" value="F:DNA binding"/>
    <property type="evidence" value="ECO:0007669"/>
    <property type="project" value="UniProtKB-UniRule"/>
</dbReference>
<dbReference type="GO" id="GO:0006310">
    <property type="term" value="P:DNA recombination"/>
    <property type="evidence" value="ECO:0007669"/>
    <property type="project" value="InterPro"/>
</dbReference>
<keyword evidence="12" id="KW-1185">Reference proteome</keyword>
<evidence type="ECO:0000256" key="4">
    <source>
        <dbReference type="ARBA" id="ARBA00022741"/>
    </source>
</evidence>
<keyword evidence="7 8" id="KW-0238">DNA-binding</keyword>
<dbReference type="PANTHER" id="PTHR30580:SF0">
    <property type="entry name" value="PRIMOSOMAL PROTEIN N"/>
    <property type="match status" value="1"/>
</dbReference>
<dbReference type="Pfam" id="PF17764">
    <property type="entry name" value="PriA_3primeBD"/>
    <property type="match status" value="1"/>
</dbReference>
<feature type="binding site" evidence="8">
    <location>
        <position position="400"/>
    </location>
    <ligand>
        <name>Zn(2+)</name>
        <dbReference type="ChEBI" id="CHEBI:29105"/>
        <label>2</label>
    </ligand>
</feature>
<dbReference type="InterPro" id="IPR041222">
    <property type="entry name" value="PriA_3primeBD"/>
</dbReference>
<keyword evidence="4 8" id="KW-0547">Nucleotide-binding</keyword>
<proteinExistence type="inferred from homology"/>
<dbReference type="GO" id="GO:0006302">
    <property type="term" value="P:double-strand break repair"/>
    <property type="evidence" value="ECO:0007669"/>
    <property type="project" value="InterPro"/>
</dbReference>
<evidence type="ECO:0000256" key="5">
    <source>
        <dbReference type="ARBA" id="ARBA00022833"/>
    </source>
</evidence>
<dbReference type="GO" id="GO:0008270">
    <property type="term" value="F:zinc ion binding"/>
    <property type="evidence" value="ECO:0007669"/>
    <property type="project" value="UniProtKB-UniRule"/>
</dbReference>
<comment type="caution">
    <text evidence="8">As this protein does not have any detectable helicase domains, it probably does not have helicase activity.</text>
</comment>
<dbReference type="InterPro" id="IPR005259">
    <property type="entry name" value="PriA"/>
</dbReference>
<feature type="binding site" evidence="8">
    <location>
        <position position="388"/>
    </location>
    <ligand>
        <name>Zn(2+)</name>
        <dbReference type="ChEBI" id="CHEBI:29105"/>
        <label>1</label>
    </ligand>
</feature>
<feature type="binding site" evidence="8">
    <location>
        <position position="427"/>
    </location>
    <ligand>
        <name>Zn(2+)</name>
        <dbReference type="ChEBI" id="CHEBI:29105"/>
        <label>1</label>
    </ligand>
</feature>
<dbReference type="InterPro" id="IPR027417">
    <property type="entry name" value="P-loop_NTPase"/>
</dbReference>
<evidence type="ECO:0000256" key="6">
    <source>
        <dbReference type="ARBA" id="ARBA00022840"/>
    </source>
</evidence>
<feature type="binding site" evidence="8">
    <location>
        <position position="430"/>
    </location>
    <ligand>
        <name>Zn(2+)</name>
        <dbReference type="ChEBI" id="CHEBI:29105"/>
        <label>1</label>
    </ligand>
</feature>
<evidence type="ECO:0000313" key="12">
    <source>
        <dbReference type="Proteomes" id="UP000659904"/>
    </source>
</evidence>
<evidence type="ECO:0000256" key="7">
    <source>
        <dbReference type="ARBA" id="ARBA00023125"/>
    </source>
</evidence>
<dbReference type="Gene3D" id="3.40.1440.60">
    <property type="entry name" value="PriA, 3(prime) DNA-binding domain"/>
    <property type="match status" value="1"/>
</dbReference>
<dbReference type="Proteomes" id="UP000659904">
    <property type="component" value="Unassembled WGS sequence"/>
</dbReference>
<evidence type="ECO:0000259" key="10">
    <source>
        <dbReference type="Pfam" id="PF17764"/>
    </source>
</evidence>
<feature type="domain" description="Primosomal protein N' 3' DNA-binding" evidence="10">
    <location>
        <begin position="19"/>
        <end position="118"/>
    </location>
</feature>
<dbReference type="EMBL" id="BONH01000023">
    <property type="protein sequence ID" value="GIF99855.1"/>
    <property type="molecule type" value="Genomic_DNA"/>
</dbReference>
<dbReference type="GO" id="GO:0043138">
    <property type="term" value="F:3'-5' DNA helicase activity"/>
    <property type="evidence" value="ECO:0007669"/>
    <property type="project" value="TreeGrafter"/>
</dbReference>
<feature type="region of interest" description="Disordered" evidence="9">
    <location>
        <begin position="124"/>
        <end position="143"/>
    </location>
</feature>
<gene>
    <name evidence="8 11" type="primary">priA</name>
    <name evidence="11" type="ORF">Cci01nite_49490</name>
</gene>
<dbReference type="PANTHER" id="PTHR30580">
    <property type="entry name" value="PRIMOSOMAL PROTEIN N"/>
    <property type="match status" value="1"/>
</dbReference>
<protein>
    <recommendedName>
        <fullName evidence="8">Probable replication restart protein PriA</fullName>
    </recommendedName>
    <alternativeName>
        <fullName evidence="8">Putative ATP-dependent DNA helicase PriA</fullName>
    </alternativeName>
</protein>
<evidence type="ECO:0000256" key="1">
    <source>
        <dbReference type="ARBA" id="ARBA00022515"/>
    </source>
</evidence>
<keyword evidence="5 8" id="KW-0862">Zinc</keyword>